<evidence type="ECO:0000313" key="2">
    <source>
        <dbReference type="Proteomes" id="UP000055024"/>
    </source>
</evidence>
<organism evidence="1 2">
    <name type="scientific">Trichinella zimbabwensis</name>
    <dbReference type="NCBI Taxonomy" id="268475"/>
    <lineage>
        <taxon>Eukaryota</taxon>
        <taxon>Metazoa</taxon>
        <taxon>Ecdysozoa</taxon>
        <taxon>Nematoda</taxon>
        <taxon>Enoplea</taxon>
        <taxon>Dorylaimia</taxon>
        <taxon>Trichinellida</taxon>
        <taxon>Trichinellidae</taxon>
        <taxon>Trichinella</taxon>
    </lineage>
</organism>
<proteinExistence type="predicted"/>
<comment type="caution">
    <text evidence="1">The sequence shown here is derived from an EMBL/GenBank/DDBJ whole genome shotgun (WGS) entry which is preliminary data.</text>
</comment>
<dbReference type="AlphaFoldDB" id="A0A0V1H3N9"/>
<reference evidence="1 2" key="1">
    <citation type="submission" date="2015-01" db="EMBL/GenBank/DDBJ databases">
        <title>Evolution of Trichinella species and genotypes.</title>
        <authorList>
            <person name="Korhonen P.K."/>
            <person name="Edoardo P."/>
            <person name="Giuseppe L.R."/>
            <person name="Gasser R.B."/>
        </authorList>
    </citation>
    <scope>NUCLEOTIDE SEQUENCE [LARGE SCALE GENOMIC DNA]</scope>
    <source>
        <strain evidence="1">ISS1029</strain>
    </source>
</reference>
<evidence type="ECO:0000313" key="1">
    <source>
        <dbReference type="EMBL" id="KRZ05175.1"/>
    </source>
</evidence>
<name>A0A0V1H3N9_9BILA</name>
<keyword evidence="2" id="KW-1185">Reference proteome</keyword>
<gene>
    <name evidence="1" type="ORF">T11_14526</name>
</gene>
<dbReference type="EMBL" id="JYDP01000144">
    <property type="protein sequence ID" value="KRZ05175.1"/>
    <property type="molecule type" value="Genomic_DNA"/>
</dbReference>
<accession>A0A0V1H3N9</accession>
<protein>
    <submittedName>
        <fullName evidence="1">Uncharacterized protein</fullName>
    </submittedName>
</protein>
<sequence length="73" mass="8368">MVNRKLNLCNILQQVSEIFHSALCVANILHRSNDRSLASYQFHNTVQDDNNKFISFSIINQPVRYSSTANSIQ</sequence>
<dbReference type="Proteomes" id="UP000055024">
    <property type="component" value="Unassembled WGS sequence"/>
</dbReference>